<dbReference type="OrthoDB" id="7675395at2"/>
<proteinExistence type="predicted"/>
<dbReference type="Proteomes" id="UP000263900">
    <property type="component" value="Chromosome"/>
</dbReference>
<evidence type="ECO:0000256" key="1">
    <source>
        <dbReference type="SAM" id="SignalP"/>
    </source>
</evidence>
<accession>A0A3B7MIE8</accession>
<dbReference type="InterPro" id="IPR011042">
    <property type="entry name" value="6-blade_b-propeller_TolB-like"/>
</dbReference>
<dbReference type="Gene3D" id="2.120.10.30">
    <property type="entry name" value="TolB, C-terminal domain"/>
    <property type="match status" value="1"/>
</dbReference>
<evidence type="ECO:0000313" key="2">
    <source>
        <dbReference type="EMBL" id="AXY72950.1"/>
    </source>
</evidence>
<organism evidence="2 3">
    <name type="scientific">Paraflavitalea soli</name>
    <dbReference type="NCBI Taxonomy" id="2315862"/>
    <lineage>
        <taxon>Bacteria</taxon>
        <taxon>Pseudomonadati</taxon>
        <taxon>Bacteroidota</taxon>
        <taxon>Chitinophagia</taxon>
        <taxon>Chitinophagales</taxon>
        <taxon>Chitinophagaceae</taxon>
        <taxon>Paraflavitalea</taxon>
    </lineage>
</organism>
<feature type="chain" id="PRO_5017613597" evidence="1">
    <location>
        <begin position="19"/>
        <end position="277"/>
    </location>
</feature>
<dbReference type="SUPFAM" id="SSF63829">
    <property type="entry name" value="Calcium-dependent phosphotriesterase"/>
    <property type="match status" value="1"/>
</dbReference>
<dbReference type="AlphaFoldDB" id="A0A3B7MIE8"/>
<protein>
    <submittedName>
        <fullName evidence="2">ATP-binding protein</fullName>
    </submittedName>
</protein>
<feature type="signal peptide" evidence="1">
    <location>
        <begin position="1"/>
        <end position="18"/>
    </location>
</feature>
<keyword evidence="3" id="KW-1185">Reference proteome</keyword>
<dbReference type="RefSeq" id="WP_119048788.1">
    <property type="nucleotide sequence ID" value="NZ_CP032157.1"/>
</dbReference>
<evidence type="ECO:0000313" key="3">
    <source>
        <dbReference type="Proteomes" id="UP000263900"/>
    </source>
</evidence>
<reference evidence="2 3" key="1">
    <citation type="submission" date="2018-09" db="EMBL/GenBank/DDBJ databases">
        <title>Genome sequencing of strain 6GH32-13.</title>
        <authorList>
            <person name="Weon H.-Y."/>
            <person name="Heo J."/>
            <person name="Kwon S.-W."/>
        </authorList>
    </citation>
    <scope>NUCLEOTIDE SEQUENCE [LARGE SCALE GENOMIC DNA]</scope>
    <source>
        <strain evidence="2 3">5GH32-13</strain>
    </source>
</reference>
<sequence>MKKTLASLLTIIAISAQAQTHSLVKIWETDSVVAVPESVLYFDQKDSSRNILLVSLIDGQPWEADGKGGIGALSPDGKFYDSTWITGLHCPKGMGIYKNRLYVADFNSVVVIDMKNAKVEKKIMHDSARSFNDITVSDKGEVYVSDSKTFKIWKLENDRLTLYLEGMTGVNGLKAVGNELIIGSGKSFLKADAKKQITKIADLPQGADGIEPVGNGDYIVTAWAGYIFYVQANGKVETLLDTHLEKRNTADIGYDPVKKIVYVPTFFAKTVAAYQLK</sequence>
<gene>
    <name evidence="2" type="ORF">D3H65_02760</name>
</gene>
<keyword evidence="2" id="KW-0547">Nucleotide-binding</keyword>
<dbReference type="GO" id="GO:0005524">
    <property type="term" value="F:ATP binding"/>
    <property type="evidence" value="ECO:0007669"/>
    <property type="project" value="UniProtKB-KW"/>
</dbReference>
<dbReference type="EMBL" id="CP032157">
    <property type="protein sequence ID" value="AXY72950.1"/>
    <property type="molecule type" value="Genomic_DNA"/>
</dbReference>
<name>A0A3B7MIE8_9BACT</name>
<keyword evidence="1" id="KW-0732">Signal</keyword>
<dbReference type="KEGG" id="pseg:D3H65_02760"/>
<keyword evidence="2" id="KW-0067">ATP-binding</keyword>